<dbReference type="GO" id="GO:0005524">
    <property type="term" value="F:ATP binding"/>
    <property type="evidence" value="ECO:0007669"/>
    <property type="project" value="UniProtKB-KW"/>
</dbReference>
<dbReference type="GO" id="GO:0016779">
    <property type="term" value="F:nucleotidyltransferase activity"/>
    <property type="evidence" value="ECO:0007669"/>
    <property type="project" value="UniProtKB-KW"/>
</dbReference>
<dbReference type="EMBL" id="VIWO01000001">
    <property type="protein sequence ID" value="TWF44847.1"/>
    <property type="molecule type" value="Genomic_DNA"/>
</dbReference>
<name>A0A561Q3A7_9BACT</name>
<keyword evidence="10" id="KW-1185">Reference proteome</keyword>
<evidence type="ECO:0000256" key="3">
    <source>
        <dbReference type="ARBA" id="ARBA00022695"/>
    </source>
</evidence>
<dbReference type="Proteomes" id="UP000320811">
    <property type="component" value="Unassembled WGS sequence"/>
</dbReference>
<comment type="cofactor">
    <cofactor evidence="1">
        <name>Mg(2+)</name>
        <dbReference type="ChEBI" id="CHEBI:18420"/>
    </cofactor>
</comment>
<keyword evidence="5" id="KW-0547">Nucleotide-binding</keyword>
<protein>
    <recommendedName>
        <fullName evidence="8">Polymerase beta nucleotidyltransferase domain-containing protein</fullName>
    </recommendedName>
</protein>
<evidence type="ECO:0000256" key="2">
    <source>
        <dbReference type="ARBA" id="ARBA00022679"/>
    </source>
</evidence>
<keyword evidence="2" id="KW-0808">Transferase</keyword>
<proteinExistence type="predicted"/>
<organism evidence="9 10">
    <name type="scientific">Chitinophaga polysaccharea</name>
    <dbReference type="NCBI Taxonomy" id="1293035"/>
    <lineage>
        <taxon>Bacteria</taxon>
        <taxon>Pseudomonadati</taxon>
        <taxon>Bacteroidota</taxon>
        <taxon>Chitinophagia</taxon>
        <taxon>Chitinophagales</taxon>
        <taxon>Chitinophagaceae</taxon>
        <taxon>Chitinophaga</taxon>
    </lineage>
</organism>
<sequence length="97" mass="11268">MKLSQQEIQIIQHYFADKPVKKAFIFGSQARGDADELSDIDILVELDYSKYIGLGFVTMQQDLENQLHKKVDLISEKALSKYILPFVESDKQLIYER</sequence>
<gene>
    <name evidence="9" type="ORF">FHW36_101769</name>
</gene>
<keyword evidence="6" id="KW-0067">ATP-binding</keyword>
<evidence type="ECO:0000256" key="5">
    <source>
        <dbReference type="ARBA" id="ARBA00022741"/>
    </source>
</evidence>
<evidence type="ECO:0000256" key="6">
    <source>
        <dbReference type="ARBA" id="ARBA00022840"/>
    </source>
</evidence>
<keyword evidence="4" id="KW-0479">Metal-binding</keyword>
<reference evidence="9 10" key="1">
    <citation type="submission" date="2019-06" db="EMBL/GenBank/DDBJ databases">
        <title>Sorghum-associated microbial communities from plants grown in Nebraska, USA.</title>
        <authorList>
            <person name="Schachtman D."/>
        </authorList>
    </citation>
    <scope>NUCLEOTIDE SEQUENCE [LARGE SCALE GENOMIC DNA]</scope>
    <source>
        <strain evidence="9 10">1209</strain>
    </source>
</reference>
<dbReference type="GO" id="GO:0046872">
    <property type="term" value="F:metal ion binding"/>
    <property type="evidence" value="ECO:0007669"/>
    <property type="project" value="UniProtKB-KW"/>
</dbReference>
<dbReference type="Gene3D" id="3.30.460.10">
    <property type="entry name" value="Beta Polymerase, domain 2"/>
    <property type="match status" value="1"/>
</dbReference>
<keyword evidence="7" id="KW-0460">Magnesium</keyword>
<dbReference type="PANTHER" id="PTHR33571">
    <property type="entry name" value="SSL8005 PROTEIN"/>
    <property type="match status" value="1"/>
</dbReference>
<evidence type="ECO:0000313" key="10">
    <source>
        <dbReference type="Proteomes" id="UP000320811"/>
    </source>
</evidence>
<evidence type="ECO:0000256" key="7">
    <source>
        <dbReference type="ARBA" id="ARBA00022842"/>
    </source>
</evidence>
<dbReference type="AlphaFoldDB" id="A0A561Q3A7"/>
<dbReference type="PANTHER" id="PTHR33571:SF14">
    <property type="entry name" value="PROTEIN ADENYLYLTRANSFERASE MJ0435-RELATED"/>
    <property type="match status" value="1"/>
</dbReference>
<dbReference type="RefSeq" id="WP_145662442.1">
    <property type="nucleotide sequence ID" value="NZ_VIWO01000001.1"/>
</dbReference>
<dbReference type="InterPro" id="IPR041633">
    <property type="entry name" value="Polbeta"/>
</dbReference>
<evidence type="ECO:0000256" key="1">
    <source>
        <dbReference type="ARBA" id="ARBA00001946"/>
    </source>
</evidence>
<dbReference type="InterPro" id="IPR043519">
    <property type="entry name" value="NT_sf"/>
</dbReference>
<feature type="domain" description="Polymerase beta nucleotidyltransferase" evidence="8">
    <location>
        <begin position="11"/>
        <end position="97"/>
    </location>
</feature>
<comment type="caution">
    <text evidence="9">The sequence shown here is derived from an EMBL/GenBank/DDBJ whole genome shotgun (WGS) entry which is preliminary data.</text>
</comment>
<dbReference type="OrthoDB" id="798692at2"/>
<dbReference type="InterPro" id="IPR052038">
    <property type="entry name" value="Type-VII_TA_antitoxin"/>
</dbReference>
<evidence type="ECO:0000259" key="8">
    <source>
        <dbReference type="Pfam" id="PF18765"/>
    </source>
</evidence>
<keyword evidence="3" id="KW-0548">Nucleotidyltransferase</keyword>
<accession>A0A561Q3A7</accession>
<dbReference type="CDD" id="cd05403">
    <property type="entry name" value="NT_KNTase_like"/>
    <property type="match status" value="1"/>
</dbReference>
<evidence type="ECO:0000256" key="4">
    <source>
        <dbReference type="ARBA" id="ARBA00022723"/>
    </source>
</evidence>
<evidence type="ECO:0000313" key="9">
    <source>
        <dbReference type="EMBL" id="TWF44847.1"/>
    </source>
</evidence>
<dbReference type="Pfam" id="PF18765">
    <property type="entry name" value="Polbeta"/>
    <property type="match status" value="1"/>
</dbReference>
<dbReference type="SUPFAM" id="SSF81301">
    <property type="entry name" value="Nucleotidyltransferase"/>
    <property type="match status" value="1"/>
</dbReference>